<dbReference type="SMART" id="SM00033">
    <property type="entry name" value="CH"/>
    <property type="match status" value="1"/>
</dbReference>
<dbReference type="SUPFAM" id="SSF47576">
    <property type="entry name" value="Calponin-homology domain, CH-domain"/>
    <property type="match status" value="1"/>
</dbReference>
<dbReference type="Pfam" id="PF00307">
    <property type="entry name" value="CH"/>
    <property type="match status" value="1"/>
</dbReference>
<keyword evidence="3" id="KW-1185">Reference proteome</keyword>
<reference evidence="2 3" key="1">
    <citation type="journal article" date="2022" name="Nat. Plants">
        <title>Genomes of leafy and leafless Platanthera orchids illuminate the evolution of mycoheterotrophy.</title>
        <authorList>
            <person name="Li M.H."/>
            <person name="Liu K.W."/>
            <person name="Li Z."/>
            <person name="Lu H.C."/>
            <person name="Ye Q.L."/>
            <person name="Zhang D."/>
            <person name="Wang J.Y."/>
            <person name="Li Y.F."/>
            <person name="Zhong Z.M."/>
            <person name="Liu X."/>
            <person name="Yu X."/>
            <person name="Liu D.K."/>
            <person name="Tu X.D."/>
            <person name="Liu B."/>
            <person name="Hao Y."/>
            <person name="Liao X.Y."/>
            <person name="Jiang Y.T."/>
            <person name="Sun W.H."/>
            <person name="Chen J."/>
            <person name="Chen Y.Q."/>
            <person name="Ai Y."/>
            <person name="Zhai J.W."/>
            <person name="Wu S.S."/>
            <person name="Zhou Z."/>
            <person name="Hsiao Y.Y."/>
            <person name="Wu W.L."/>
            <person name="Chen Y.Y."/>
            <person name="Lin Y.F."/>
            <person name="Hsu J.L."/>
            <person name="Li C.Y."/>
            <person name="Wang Z.W."/>
            <person name="Zhao X."/>
            <person name="Zhong W.Y."/>
            <person name="Ma X.K."/>
            <person name="Ma L."/>
            <person name="Huang J."/>
            <person name="Chen G.Z."/>
            <person name="Huang M.Z."/>
            <person name="Huang L."/>
            <person name="Peng D.H."/>
            <person name="Luo Y.B."/>
            <person name="Zou S.Q."/>
            <person name="Chen S.P."/>
            <person name="Lan S."/>
            <person name="Tsai W.C."/>
            <person name="Van de Peer Y."/>
            <person name="Liu Z.J."/>
        </authorList>
    </citation>
    <scope>NUCLEOTIDE SEQUENCE [LARGE SCALE GENOMIC DNA]</scope>
    <source>
        <strain evidence="2">Lor287</strain>
    </source>
</reference>
<organism evidence="2 3">
    <name type="scientific">Platanthera zijinensis</name>
    <dbReference type="NCBI Taxonomy" id="2320716"/>
    <lineage>
        <taxon>Eukaryota</taxon>
        <taxon>Viridiplantae</taxon>
        <taxon>Streptophyta</taxon>
        <taxon>Embryophyta</taxon>
        <taxon>Tracheophyta</taxon>
        <taxon>Spermatophyta</taxon>
        <taxon>Magnoliopsida</taxon>
        <taxon>Liliopsida</taxon>
        <taxon>Asparagales</taxon>
        <taxon>Orchidaceae</taxon>
        <taxon>Orchidoideae</taxon>
        <taxon>Orchideae</taxon>
        <taxon>Orchidinae</taxon>
        <taxon>Platanthera</taxon>
    </lineage>
</organism>
<dbReference type="InterPro" id="IPR036872">
    <property type="entry name" value="CH_dom_sf"/>
</dbReference>
<dbReference type="InterPro" id="IPR001715">
    <property type="entry name" value="CH_dom"/>
</dbReference>
<evidence type="ECO:0000313" key="2">
    <source>
        <dbReference type="EMBL" id="KAK8947065.1"/>
    </source>
</evidence>
<dbReference type="EMBL" id="JBBWWQ010000005">
    <property type="protein sequence ID" value="KAK8947065.1"/>
    <property type="molecule type" value="Genomic_DNA"/>
</dbReference>
<proteinExistence type="predicted"/>
<protein>
    <submittedName>
        <fullName evidence="2">Kinesin-4</fullName>
    </submittedName>
</protein>
<comment type="caution">
    <text evidence="2">The sequence shown here is derived from an EMBL/GenBank/DDBJ whole genome shotgun (WGS) entry which is preliminary data.</text>
</comment>
<feature type="domain" description="Calponin-homology (CH)" evidence="1">
    <location>
        <begin position="30"/>
        <end position="152"/>
    </location>
</feature>
<dbReference type="Proteomes" id="UP001418222">
    <property type="component" value="Unassembled WGS sequence"/>
</dbReference>
<evidence type="ECO:0000313" key="3">
    <source>
        <dbReference type="Proteomes" id="UP001418222"/>
    </source>
</evidence>
<dbReference type="Gene3D" id="1.10.418.10">
    <property type="entry name" value="Calponin-like domain"/>
    <property type="match status" value="1"/>
</dbReference>
<dbReference type="PROSITE" id="PS50021">
    <property type="entry name" value="CH"/>
    <property type="match status" value="1"/>
</dbReference>
<dbReference type="AlphaFoldDB" id="A0AAP0BRT5"/>
<sequence length="367" mass="40796">MSSVFEDILKERGTSLSDMDLASRKAVEAESRRYEAARWLRRTVGVVGARELPEEPSEEEFRLALRSGLILCSAINMIQPAAVPKIVLNPGDSLVIQDGAALSAYQYFENVRNFLVAAQDISLPTFDVSDLEQGGQSSRIVNCILALKSYSEWRQMGGGGSWKFGGNVKPTVSVKAFMRKNLGPFSNSFTRSQSLDAREKNCDEQCLKKVESHEMSSPLKVFVNSILLEKKPEEVPMLVELILGKFMEEFERRIANQNELVPDSLPFPYRADNEVARSAFSSRGYCEVSPWESLRSVSLFPIALAARSVFSSRGDRRSPLVRARGQPFPDRADRKVARSAFYSCGECEVSPLGEHAVRPFPVVGGAR</sequence>
<gene>
    <name evidence="2" type="primary">ATK4</name>
    <name evidence="2" type="ORF">KSP39_PZI007203</name>
</gene>
<name>A0AAP0BRT5_9ASPA</name>
<evidence type="ECO:0000259" key="1">
    <source>
        <dbReference type="PROSITE" id="PS50021"/>
    </source>
</evidence>
<accession>A0AAP0BRT5</accession>